<organism evidence="1 2">
    <name type="scientific">Roseibium aestuarii</name>
    <dbReference type="NCBI Taxonomy" id="2600299"/>
    <lineage>
        <taxon>Bacteria</taxon>
        <taxon>Pseudomonadati</taxon>
        <taxon>Pseudomonadota</taxon>
        <taxon>Alphaproteobacteria</taxon>
        <taxon>Hyphomicrobiales</taxon>
        <taxon>Stappiaceae</taxon>
        <taxon>Roseibium</taxon>
    </lineage>
</organism>
<dbReference type="SUPFAM" id="SSF51197">
    <property type="entry name" value="Clavaminate synthase-like"/>
    <property type="match status" value="1"/>
</dbReference>
<accession>A0ABW4JWI9</accession>
<dbReference type="Gene3D" id="2.60.120.620">
    <property type="entry name" value="q2cbj1_9rhob like domain"/>
    <property type="match status" value="1"/>
</dbReference>
<proteinExistence type="predicted"/>
<dbReference type="RefSeq" id="WP_208998764.1">
    <property type="nucleotide sequence ID" value="NZ_JBHUFA010000004.1"/>
</dbReference>
<dbReference type="Pfam" id="PF05721">
    <property type="entry name" value="PhyH"/>
    <property type="match status" value="1"/>
</dbReference>
<protein>
    <submittedName>
        <fullName evidence="1">Phytanoyl-CoA dioxygenase family protein</fullName>
    </submittedName>
</protein>
<dbReference type="Proteomes" id="UP001597327">
    <property type="component" value="Unassembled WGS sequence"/>
</dbReference>
<gene>
    <name evidence="1" type="ORF">ACFSC7_13345</name>
</gene>
<keyword evidence="2" id="KW-1185">Reference proteome</keyword>
<name>A0ABW4JWI9_9HYPH</name>
<dbReference type="InterPro" id="IPR008775">
    <property type="entry name" value="Phytyl_CoA_dOase-like"/>
</dbReference>
<reference evidence="2" key="1">
    <citation type="journal article" date="2019" name="Int. J. Syst. Evol. Microbiol.">
        <title>The Global Catalogue of Microorganisms (GCM) 10K type strain sequencing project: providing services to taxonomists for standard genome sequencing and annotation.</title>
        <authorList>
            <consortium name="The Broad Institute Genomics Platform"/>
            <consortium name="The Broad Institute Genome Sequencing Center for Infectious Disease"/>
            <person name="Wu L."/>
            <person name="Ma J."/>
        </authorList>
    </citation>
    <scope>NUCLEOTIDE SEQUENCE [LARGE SCALE GENOMIC DNA]</scope>
    <source>
        <strain evidence="2">JCM 3369</strain>
    </source>
</reference>
<evidence type="ECO:0000313" key="2">
    <source>
        <dbReference type="Proteomes" id="UP001597327"/>
    </source>
</evidence>
<keyword evidence="1" id="KW-0560">Oxidoreductase</keyword>
<dbReference type="GO" id="GO:0051213">
    <property type="term" value="F:dioxygenase activity"/>
    <property type="evidence" value="ECO:0007669"/>
    <property type="project" value="UniProtKB-KW"/>
</dbReference>
<evidence type="ECO:0000313" key="1">
    <source>
        <dbReference type="EMBL" id="MFD1696507.1"/>
    </source>
</evidence>
<comment type="caution">
    <text evidence="1">The sequence shown here is derived from an EMBL/GenBank/DDBJ whole genome shotgun (WGS) entry which is preliminary data.</text>
</comment>
<sequence length="341" mass="38587">MDVVKSPLWALELATGAKSFRDNPILGSRRLNEMGLHLQRIRLAERMGDWRRSRLEHLLPEARRAEYATQGFLRYDSLLSEPELAQLREEVETTRFDAYDMRQGNAVTRFIPLSPEVLRPLPVLRRLVRGQTFQNSLRYLASSDADPLVYLHVVMTDPAKGQADPQTLFHSDTFHATAKCWFFLYDVPMEEGPFTYVPGSHRLTEGRLEWERQQSLEAATAANRLHARGSFRISGEDLSHHGFERPVAFDVPGNTLVVADTHGFHARGRSTRASVRVGIYGSLRRNPFSPIAGLDPFDLPGLRGRQAQLFLTQQALTARLKGRRPAQPYVGKVLIRGPSPL</sequence>
<dbReference type="EMBL" id="JBHUFA010000004">
    <property type="protein sequence ID" value="MFD1696507.1"/>
    <property type="molecule type" value="Genomic_DNA"/>
</dbReference>
<keyword evidence="1" id="KW-0223">Dioxygenase</keyword>